<accession>A0ABR1SIB4</accession>
<gene>
    <name evidence="10" type="ORF">PG991_002867</name>
</gene>
<keyword evidence="7" id="KW-0819">tRNA processing</keyword>
<keyword evidence="11" id="KW-1185">Reference proteome</keyword>
<proteinExistence type="inferred from homology"/>
<evidence type="ECO:0000256" key="5">
    <source>
        <dbReference type="ARBA" id="ARBA00020265"/>
    </source>
</evidence>
<evidence type="ECO:0000313" key="11">
    <source>
        <dbReference type="Proteomes" id="UP001396898"/>
    </source>
</evidence>
<evidence type="ECO:0000256" key="4">
    <source>
        <dbReference type="ARBA" id="ARBA00007573"/>
    </source>
</evidence>
<dbReference type="CDD" id="cd19494">
    <property type="entry name" value="Elp4"/>
    <property type="match status" value="1"/>
</dbReference>
<evidence type="ECO:0000256" key="6">
    <source>
        <dbReference type="ARBA" id="ARBA00022490"/>
    </source>
</evidence>
<keyword evidence="6" id="KW-0963">Cytoplasm</keyword>
<feature type="compositionally biased region" description="Polar residues" evidence="9">
    <location>
        <begin position="9"/>
        <end position="19"/>
    </location>
</feature>
<evidence type="ECO:0000256" key="1">
    <source>
        <dbReference type="ARBA" id="ARBA00004123"/>
    </source>
</evidence>
<dbReference type="Gene3D" id="3.40.50.300">
    <property type="entry name" value="P-loop containing nucleotide triphosphate hydrolases"/>
    <property type="match status" value="1"/>
</dbReference>
<evidence type="ECO:0000256" key="9">
    <source>
        <dbReference type="SAM" id="MobiDB-lite"/>
    </source>
</evidence>
<comment type="caution">
    <text evidence="10">The sequence shown here is derived from an EMBL/GenBank/DDBJ whole genome shotgun (WGS) entry which is preliminary data.</text>
</comment>
<comment type="similarity">
    <text evidence="4">Belongs to the ELP4 family.</text>
</comment>
<dbReference type="PANTHER" id="PTHR12896:SF1">
    <property type="entry name" value="ELONGATOR COMPLEX PROTEIN 4"/>
    <property type="match status" value="1"/>
</dbReference>
<evidence type="ECO:0000256" key="3">
    <source>
        <dbReference type="ARBA" id="ARBA00005043"/>
    </source>
</evidence>
<name>A0ABR1SIB4_9PEZI</name>
<feature type="non-terminal residue" evidence="10">
    <location>
        <position position="398"/>
    </location>
</feature>
<dbReference type="InterPro" id="IPR027417">
    <property type="entry name" value="P-loop_NTPase"/>
</dbReference>
<dbReference type="EMBL" id="JAQQWI010000006">
    <property type="protein sequence ID" value="KAK8033469.1"/>
    <property type="molecule type" value="Genomic_DNA"/>
</dbReference>
<organism evidence="10 11">
    <name type="scientific">Apiospora marii</name>
    <dbReference type="NCBI Taxonomy" id="335849"/>
    <lineage>
        <taxon>Eukaryota</taxon>
        <taxon>Fungi</taxon>
        <taxon>Dikarya</taxon>
        <taxon>Ascomycota</taxon>
        <taxon>Pezizomycotina</taxon>
        <taxon>Sordariomycetes</taxon>
        <taxon>Xylariomycetidae</taxon>
        <taxon>Amphisphaeriales</taxon>
        <taxon>Apiosporaceae</taxon>
        <taxon>Apiospora</taxon>
    </lineage>
</organism>
<comment type="pathway">
    <text evidence="3">tRNA modification; 5-methoxycarbonylmethyl-2-thiouridine-tRNA biosynthesis.</text>
</comment>
<feature type="region of interest" description="Disordered" evidence="9">
    <location>
        <begin position="1"/>
        <end position="43"/>
    </location>
</feature>
<evidence type="ECO:0000256" key="8">
    <source>
        <dbReference type="ARBA" id="ARBA00023242"/>
    </source>
</evidence>
<evidence type="ECO:0000256" key="2">
    <source>
        <dbReference type="ARBA" id="ARBA00004496"/>
    </source>
</evidence>
<dbReference type="InterPro" id="IPR008728">
    <property type="entry name" value="Elongator_complex_protein_4"/>
</dbReference>
<dbReference type="Proteomes" id="UP001396898">
    <property type="component" value="Unassembled WGS sequence"/>
</dbReference>
<sequence>MSFRKRNMVINTPASTQGSAAKAEKVTIPGVRPSPLDGRPTTSTGTASLDTMLAGHAGFPLGTSLLVEEHGTTDFANVLLRYYAAEGLVQGHQVHILGMHEGWKAELPGVSTETGSSSKSDTAAGDKMKIAWRYETLSSAGAPRERQGLQKSTAPGSEPASIFCHSFDLTKRLAPSDVKGQAGFHPSMIMPKLSAKPTDVTPSSLKMFINDISTKIANAPPSMVHRIIVPSLLSPTMYPSSLSRPEEVLQFLHSLRALLRQYSSRLTAMVTLPLTLYPRTSGFVRWMELLSDGVVELVPLQLNAVHAPPPGAKSDTKSDEQMQGLLRVHSLPIYHEKGGGSSDGHARDDLSFSLSRSRGLIIKPFSLPLPTAMSPKRSPQTRPSRTWSFDQIDITCAW</sequence>
<evidence type="ECO:0000256" key="7">
    <source>
        <dbReference type="ARBA" id="ARBA00022694"/>
    </source>
</evidence>
<keyword evidence="8" id="KW-0539">Nucleus</keyword>
<protein>
    <recommendedName>
        <fullName evidence="5">Elongator complex protein 4</fullName>
    </recommendedName>
</protein>
<dbReference type="Pfam" id="PF05625">
    <property type="entry name" value="PAXNEB"/>
    <property type="match status" value="1"/>
</dbReference>
<comment type="subcellular location">
    <subcellularLocation>
        <location evidence="2">Cytoplasm</location>
    </subcellularLocation>
    <subcellularLocation>
        <location evidence="1">Nucleus</location>
    </subcellularLocation>
</comment>
<dbReference type="PANTHER" id="PTHR12896">
    <property type="entry name" value="PAX6 NEIGHBOR PROTEIN PAXNEB"/>
    <property type="match status" value="1"/>
</dbReference>
<evidence type="ECO:0000313" key="10">
    <source>
        <dbReference type="EMBL" id="KAK8033469.1"/>
    </source>
</evidence>
<reference evidence="10 11" key="1">
    <citation type="submission" date="2023-01" db="EMBL/GenBank/DDBJ databases">
        <title>Analysis of 21 Apiospora genomes using comparative genomics revels a genus with tremendous synthesis potential of carbohydrate active enzymes and secondary metabolites.</title>
        <authorList>
            <person name="Sorensen T."/>
        </authorList>
    </citation>
    <scope>NUCLEOTIDE SEQUENCE [LARGE SCALE GENOMIC DNA]</scope>
    <source>
        <strain evidence="10 11">CBS 20057</strain>
    </source>
</reference>